<organism evidence="1 2">
    <name type="scientific">Chitinophaga silvatica</name>
    <dbReference type="NCBI Taxonomy" id="2282649"/>
    <lineage>
        <taxon>Bacteria</taxon>
        <taxon>Pseudomonadati</taxon>
        <taxon>Bacteroidota</taxon>
        <taxon>Chitinophagia</taxon>
        <taxon>Chitinophagales</taxon>
        <taxon>Chitinophagaceae</taxon>
        <taxon>Chitinophaga</taxon>
    </lineage>
</organism>
<dbReference type="PROSITE" id="PS51257">
    <property type="entry name" value="PROKAR_LIPOPROTEIN"/>
    <property type="match status" value="1"/>
</dbReference>
<proteinExistence type="predicted"/>
<dbReference type="Proteomes" id="UP000260644">
    <property type="component" value="Unassembled WGS sequence"/>
</dbReference>
<sequence>MKKISYLSAALLFTLFSCTKNNDMIKAELEKALPTIEITSVGLIKQTGPFAVGDVIQVTFGGALTKADPGTLDFAWYDAPATGKPSLVDSVHFASWNVNASAATGNNGVSTVFTPSTYPNTNTFSGNLNLKLSKLATGKTYSLFIYVRTKDDKNKAVVSQTKFITMK</sequence>
<keyword evidence="2" id="KW-1185">Reference proteome</keyword>
<comment type="caution">
    <text evidence="1">The sequence shown here is derived from an EMBL/GenBank/DDBJ whole genome shotgun (WGS) entry which is preliminary data.</text>
</comment>
<dbReference type="EMBL" id="QPMM01000001">
    <property type="protein sequence ID" value="RFS26683.1"/>
    <property type="molecule type" value="Genomic_DNA"/>
</dbReference>
<protein>
    <submittedName>
        <fullName evidence="1">Uncharacterized protein</fullName>
    </submittedName>
</protein>
<gene>
    <name evidence="1" type="ORF">DVR12_02530</name>
</gene>
<evidence type="ECO:0000313" key="1">
    <source>
        <dbReference type="EMBL" id="RFS26683.1"/>
    </source>
</evidence>
<dbReference type="AlphaFoldDB" id="A0A3E1YGY3"/>
<name>A0A3E1YGY3_9BACT</name>
<reference evidence="1 2" key="1">
    <citation type="submission" date="2018-07" db="EMBL/GenBank/DDBJ databases">
        <title>Chitinophaga K2CV101002-2 sp. nov., isolated from a monsoon evergreen broad-leaved forest soil.</title>
        <authorList>
            <person name="Lv Y."/>
        </authorList>
    </citation>
    <scope>NUCLEOTIDE SEQUENCE [LARGE SCALE GENOMIC DNA]</scope>
    <source>
        <strain evidence="1 2">GDMCC 1.1288</strain>
    </source>
</reference>
<evidence type="ECO:0000313" key="2">
    <source>
        <dbReference type="Proteomes" id="UP000260644"/>
    </source>
</evidence>
<dbReference type="OrthoDB" id="665528at2"/>
<accession>A0A3E1YGY3</accession>
<dbReference type="RefSeq" id="WP_116973874.1">
    <property type="nucleotide sequence ID" value="NZ_QPMM01000001.1"/>
</dbReference>